<keyword evidence="2" id="KW-0614">Plasmid</keyword>
<dbReference type="Pfam" id="PF10671">
    <property type="entry name" value="TcpQ"/>
    <property type="match status" value="1"/>
</dbReference>
<gene>
    <name evidence="2" type="ORF">PDM29_20810</name>
</gene>
<geneLocation type="plasmid" evidence="2 3">
    <name>pST01</name>
</geneLocation>
<protein>
    <submittedName>
        <fullName evidence="2">TcpQ domain-containing protein</fullName>
    </submittedName>
</protein>
<evidence type="ECO:0000313" key="3">
    <source>
        <dbReference type="Proteomes" id="UP001302072"/>
    </source>
</evidence>
<organism evidence="2 3">
    <name type="scientific">Stenotrophomonas oahuensis</name>
    <dbReference type="NCBI Taxonomy" id="3003271"/>
    <lineage>
        <taxon>Bacteria</taxon>
        <taxon>Pseudomonadati</taxon>
        <taxon>Pseudomonadota</taxon>
        <taxon>Gammaproteobacteria</taxon>
        <taxon>Lysobacterales</taxon>
        <taxon>Lysobacteraceae</taxon>
        <taxon>Stenotrophomonas</taxon>
    </lineage>
</organism>
<evidence type="ECO:0000313" key="2">
    <source>
        <dbReference type="EMBL" id="WNH54858.1"/>
    </source>
</evidence>
<name>A0ABY9YW15_9GAMM</name>
<feature type="domain" description="Toxin co-regulated pilus biosynthesis protein Q C-terminal" evidence="1">
    <location>
        <begin position="73"/>
        <end position="148"/>
    </location>
</feature>
<evidence type="ECO:0000259" key="1">
    <source>
        <dbReference type="Pfam" id="PF10671"/>
    </source>
</evidence>
<dbReference type="InterPro" id="IPR018927">
    <property type="entry name" value="Pilus_synth_Q_C"/>
</dbReference>
<accession>A0ABY9YW15</accession>
<dbReference type="Proteomes" id="UP001302072">
    <property type="component" value="Plasmid pST01"/>
</dbReference>
<dbReference type="EMBL" id="CP115542">
    <property type="protein sequence ID" value="WNH54858.1"/>
    <property type="molecule type" value="Genomic_DNA"/>
</dbReference>
<reference evidence="2 3" key="1">
    <citation type="submission" date="2022-12" db="EMBL/GenBank/DDBJ databases">
        <title>Two new species, Stenotrophomonas aracearum and Stenotrophomonas oahuensis, isolated from Anthurium (Araceae family) in Hawaii.</title>
        <authorList>
            <person name="Chunag S.C."/>
            <person name="Dobhal S."/>
            <person name="Alvarez A."/>
            <person name="Arif M."/>
        </authorList>
    </citation>
    <scope>NUCLEOTIDE SEQUENCE [LARGE SCALE GENOMIC DNA]</scope>
    <source>
        <strain evidence="2 3">A5586</strain>
        <plasmid evidence="2 3">pST01</plasmid>
    </source>
</reference>
<keyword evidence="3" id="KW-1185">Reference proteome</keyword>
<sequence length="157" mass="16885">MLDMVTEQTNSCPPDRVIFVSRESRVVAVCDAPPTPEPVVIAEPLDLTADTPKAVGVIAPAATAVFTPAPIPKWTIEQGQSIRDALAAWIPADWTLAWDTPAAPLANVSFEYQGEAMDAIADLFDRRSIWPESPLTACSFPNERILQVRATGECGAP</sequence>
<dbReference type="RefSeq" id="WP_311193936.1">
    <property type="nucleotide sequence ID" value="NZ_CP115542.1"/>
</dbReference>
<proteinExistence type="predicted"/>